<keyword evidence="3" id="KW-0808">Transferase</keyword>
<organism evidence="8 9">
    <name type="scientific">Candidatus Roizmanbacteria bacterium RIFCSPHIGHO2_02_FULL_38_11</name>
    <dbReference type="NCBI Taxonomy" id="1802039"/>
    <lineage>
        <taxon>Bacteria</taxon>
        <taxon>Candidatus Roizmaniibacteriota</taxon>
    </lineage>
</organism>
<evidence type="ECO:0000259" key="7">
    <source>
        <dbReference type="Pfam" id="PF13439"/>
    </source>
</evidence>
<dbReference type="CDD" id="cd03801">
    <property type="entry name" value="GT4_PimA-like"/>
    <property type="match status" value="1"/>
</dbReference>
<feature type="transmembrane region" description="Helical" evidence="4">
    <location>
        <begin position="819"/>
        <end position="841"/>
    </location>
</feature>
<feature type="domain" description="Glycosyltransferase subfamily 4-like N-terminal" evidence="7">
    <location>
        <begin position="1221"/>
        <end position="1381"/>
    </location>
</feature>
<feature type="transmembrane region" description="Helical" evidence="4">
    <location>
        <begin position="1019"/>
        <end position="1040"/>
    </location>
</feature>
<dbReference type="Pfam" id="PF00534">
    <property type="entry name" value="Glycos_transf_1"/>
    <property type="match status" value="1"/>
</dbReference>
<feature type="transmembrane region" description="Helical" evidence="4">
    <location>
        <begin position="608"/>
        <end position="637"/>
    </location>
</feature>
<feature type="transmembrane region" description="Helical" evidence="4">
    <location>
        <begin position="913"/>
        <end position="937"/>
    </location>
</feature>
<evidence type="ECO:0000256" key="4">
    <source>
        <dbReference type="SAM" id="Phobius"/>
    </source>
</evidence>
<evidence type="ECO:0000313" key="9">
    <source>
        <dbReference type="Proteomes" id="UP000177913"/>
    </source>
</evidence>
<accession>A0A1F7GWZ5</accession>
<dbReference type="CDD" id="cd06427">
    <property type="entry name" value="CESA_like_2"/>
    <property type="match status" value="1"/>
</dbReference>
<dbReference type="PANTHER" id="PTHR43630:SF1">
    <property type="entry name" value="POLY-BETA-1,6-N-ACETYL-D-GLUCOSAMINE SYNTHASE"/>
    <property type="match status" value="1"/>
</dbReference>
<dbReference type="Pfam" id="PF13439">
    <property type="entry name" value="Glyco_transf_4"/>
    <property type="match status" value="1"/>
</dbReference>
<dbReference type="Pfam" id="PF13641">
    <property type="entry name" value="Glyco_tranf_2_3"/>
    <property type="match status" value="1"/>
</dbReference>
<dbReference type="GO" id="GO:0016757">
    <property type="term" value="F:glycosyltransferase activity"/>
    <property type="evidence" value="ECO:0007669"/>
    <property type="project" value="InterPro"/>
</dbReference>
<feature type="transmembrane region" description="Helical" evidence="4">
    <location>
        <begin position="943"/>
        <end position="965"/>
    </location>
</feature>
<comment type="caution">
    <text evidence="8">The sequence shown here is derived from an EMBL/GenBank/DDBJ whole genome shotgun (WGS) entry which is preliminary data.</text>
</comment>
<dbReference type="Gene3D" id="3.90.550.10">
    <property type="entry name" value="Spore Coat Polysaccharide Biosynthesis Protein SpsA, Chain A"/>
    <property type="match status" value="2"/>
</dbReference>
<proteinExistence type="inferred from homology"/>
<feature type="transmembrane region" description="Helical" evidence="4">
    <location>
        <begin position="307"/>
        <end position="329"/>
    </location>
</feature>
<dbReference type="SUPFAM" id="SSF53448">
    <property type="entry name" value="Nucleotide-diphospho-sugar transferases"/>
    <property type="match status" value="2"/>
</dbReference>
<evidence type="ECO:0000259" key="5">
    <source>
        <dbReference type="Pfam" id="PF00534"/>
    </source>
</evidence>
<reference evidence="8 9" key="1">
    <citation type="journal article" date="2016" name="Nat. Commun.">
        <title>Thousands of microbial genomes shed light on interconnected biogeochemical processes in an aquifer system.</title>
        <authorList>
            <person name="Anantharaman K."/>
            <person name="Brown C.T."/>
            <person name="Hug L.A."/>
            <person name="Sharon I."/>
            <person name="Castelle C.J."/>
            <person name="Probst A.J."/>
            <person name="Thomas B.C."/>
            <person name="Singh A."/>
            <person name="Wilkins M.J."/>
            <person name="Karaoz U."/>
            <person name="Brodie E.L."/>
            <person name="Williams K.H."/>
            <person name="Hubbard S.S."/>
            <person name="Banfield J.F."/>
        </authorList>
    </citation>
    <scope>NUCLEOTIDE SEQUENCE [LARGE SCALE GENOMIC DNA]</scope>
</reference>
<feature type="transmembrane region" description="Helical" evidence="4">
    <location>
        <begin position="886"/>
        <end position="906"/>
    </location>
</feature>
<dbReference type="EMBL" id="MFZO01000047">
    <property type="protein sequence ID" value="OGK23478.1"/>
    <property type="molecule type" value="Genomic_DNA"/>
</dbReference>
<dbReference type="InterPro" id="IPR028098">
    <property type="entry name" value="Glyco_trans_4-like_N"/>
</dbReference>
<feature type="transmembrane region" description="Helical" evidence="4">
    <location>
        <begin position="1061"/>
        <end position="1088"/>
    </location>
</feature>
<gene>
    <name evidence="8" type="ORF">A3C25_02315</name>
</gene>
<feature type="transmembrane region" description="Helical" evidence="4">
    <location>
        <begin position="985"/>
        <end position="1007"/>
    </location>
</feature>
<feature type="transmembrane region" description="Helical" evidence="4">
    <location>
        <begin position="1152"/>
        <end position="1173"/>
    </location>
</feature>
<dbReference type="SUPFAM" id="SSF53756">
    <property type="entry name" value="UDP-Glycosyltransferase/glycogen phosphorylase"/>
    <property type="match status" value="1"/>
</dbReference>
<dbReference type="CDD" id="cd04179">
    <property type="entry name" value="DPM_DPG-synthase_like"/>
    <property type="match status" value="1"/>
</dbReference>
<feature type="transmembrane region" description="Helical" evidence="4">
    <location>
        <begin position="282"/>
        <end position="301"/>
    </location>
</feature>
<dbReference type="Proteomes" id="UP000177913">
    <property type="component" value="Unassembled WGS sequence"/>
</dbReference>
<evidence type="ECO:0000259" key="6">
    <source>
        <dbReference type="Pfam" id="PF00535"/>
    </source>
</evidence>
<evidence type="ECO:0000313" key="8">
    <source>
        <dbReference type="EMBL" id="OGK23478.1"/>
    </source>
</evidence>
<sequence length="1583" mass="179950">MKNNQNLSNTGKKALSIVIPVVNEQRNIKPLIERIISACSKRGLSFEIIVIDDHSTDNTYQVVKALTKLYPFISLYSKKGKKGKAFSLLEGFGYAKYDLLTMIDADLQYPPEAIPEMADKISDSVGVVVAERKIHKSSLLRKILSHGFSLFFARFLHGLDHDVQSGLKVFKKEIIERITLAPGPWSFDLEFLIKAKHAGYNIENHQITFEKRYQEKPKISLLPAILEIGASALKLAFLSHEVIPFHPKREKADGKGFHFKGVEFVHHSDVPFLESAFKTLIFNHKIILLDIVLAIVIGFIADWRITAIILVGLITVIYFIDLLLNLFLIMRGFTKKPEIHVSRQEVDELSGNKLPKYTILCPLYNEWEVLPQFITAMSRIDYPKDKLQVLLLLEEDDKETIKHVQSYRLPSYFEVAIVPDSLPKTKPKALNYGLRKAEGKYVVIYDAEDVPDPKQLKKVIVAFEKSDSKTVCIQAKLNFYNPHHNILTRIFTAEYSLWFDLVLTGLQSIFAPIPLGGTSNHFKLIDLKSLNGWDSFNVTEDCDLGMRLVKRGYQTALINSVTLEEANSDLNNWFLQRTRWIKGYIQTYLVHMRNPREFVKNNSNSQLFIFQLIVGGKVLSMFINPLMWITTISYFAFRPIAGPFIQQFFPAPVLYMGVFSLVFGNFLYMYYYMIGCVKRGHYDLVKYVFLVPFYWLCMSIAAWKALIQLIQRPHFWPKTIHGFHLDSDKVIKQATEAIGKKLVDTRFVTYPVDFNPAYAKVAKSVVPETWSKNTLSSGTLLLGAMMVGNFLNFLFNAYLGRSISFEDFGLTTLINTFWYLLSVFISSLGTTVNHRIAYISAKSGKEAAVGFLLMMAHKATKIFLVISIAWLALSPLLANFFRLESILPLVSFTPVILLSAISSLGTGFLHGNFYFLLIGAALILGALTKFAGAYLFVFFKLNSYAYLAIPISSAVSFVVVTAFVLLKIRKIKSIPKMHFGFPKKFFFASVVTGFSTSAFLTLDIVLTKHFLSSKLAGEYAFLSLVGKMIYYFGSILNVFMTPFVSRDLGANRDPNKTFYRILAGTIIFTSMMYFAIGIFGNITIPLLFGEKAFPILKYLPVYSLAISFYVISNSIISYHLLRHHYSFPITGLILSLVMSTGIILFHNNIGEISNVILATSIISLIVFILLHLLQREGRFFLKNLIDLFGLFLPLPKASPVASAGKRILVFNWRDTKHKFAGGAEVYIHELAKRWVKAGHSVTLFCGNDGHCLRNEVIDGVQVIRRGGFYFVYVWAFLYYLLRFRGQYDLIIDSENGIPFFTPFYSGEKKYLLIHHVHQDVFRKSLVPPLSWLATFLELYIMPSVYKNIQTITVSPSSKKEILDKELTSVEPIVIYNGVDLSSYKPAQKSHMPLVLYLGRLKYYKSLHIFLHAAKKILDKMPHVKFVIAGDGEEKDNLIRLAKKLNIFDKVNFAGKVSEEEKIRLYQKAWVFVNPSYMEGWGITTIEANACGTPVVASDVPGLRDSVNNPHNGFLVPYGSINEFTASIIKLLKDDSLRAKMSIEAMYWAKQFEWKKSVEASLKLFEKEQEALPTYNKLLNKKYA</sequence>
<evidence type="ECO:0000256" key="3">
    <source>
        <dbReference type="ARBA" id="ARBA00022679"/>
    </source>
</evidence>
<keyword evidence="4" id="KW-0472">Membrane</keyword>
<keyword evidence="4" id="KW-1133">Transmembrane helix</keyword>
<dbReference type="Gene3D" id="3.40.50.2000">
    <property type="entry name" value="Glycogen Phosphorylase B"/>
    <property type="match status" value="2"/>
</dbReference>
<evidence type="ECO:0008006" key="10">
    <source>
        <dbReference type="Google" id="ProtNLM"/>
    </source>
</evidence>
<protein>
    <recommendedName>
        <fullName evidence="10">Glycosyltransferase 2-like domain-containing protein</fullName>
    </recommendedName>
</protein>
<evidence type="ECO:0000256" key="1">
    <source>
        <dbReference type="ARBA" id="ARBA00006739"/>
    </source>
</evidence>
<dbReference type="InterPro" id="IPR029044">
    <property type="entry name" value="Nucleotide-diphossugar_trans"/>
</dbReference>
<feature type="transmembrane region" description="Helical" evidence="4">
    <location>
        <begin position="684"/>
        <end position="703"/>
    </location>
</feature>
<name>A0A1F7GWZ5_9BACT</name>
<keyword evidence="2" id="KW-0328">Glycosyltransferase</keyword>
<dbReference type="PANTHER" id="PTHR43630">
    <property type="entry name" value="POLY-BETA-1,6-N-ACETYL-D-GLUCOSAMINE SYNTHASE"/>
    <property type="match status" value="1"/>
</dbReference>
<dbReference type="InterPro" id="IPR001173">
    <property type="entry name" value="Glyco_trans_2-like"/>
</dbReference>
<comment type="similarity">
    <text evidence="1">Belongs to the glycosyltransferase 2 family.</text>
</comment>
<feature type="domain" description="Glycosyl transferase family 1" evidence="5">
    <location>
        <begin position="1389"/>
        <end position="1544"/>
    </location>
</feature>
<feature type="transmembrane region" description="Helical" evidence="4">
    <location>
        <begin position="1100"/>
        <end position="1120"/>
    </location>
</feature>
<evidence type="ECO:0000256" key="2">
    <source>
        <dbReference type="ARBA" id="ARBA00022676"/>
    </source>
</evidence>
<feature type="transmembrane region" description="Helical" evidence="4">
    <location>
        <begin position="1262"/>
        <end position="1281"/>
    </location>
</feature>
<keyword evidence="4" id="KW-0812">Transmembrane</keyword>
<dbReference type="InterPro" id="IPR001296">
    <property type="entry name" value="Glyco_trans_1"/>
</dbReference>
<feature type="domain" description="Glycosyltransferase 2-like" evidence="6">
    <location>
        <begin position="16"/>
        <end position="178"/>
    </location>
</feature>
<feature type="transmembrane region" description="Helical" evidence="4">
    <location>
        <begin position="649"/>
        <end position="672"/>
    </location>
</feature>
<dbReference type="Pfam" id="PF00535">
    <property type="entry name" value="Glycos_transf_2"/>
    <property type="match status" value="1"/>
</dbReference>
<feature type="transmembrane region" description="Helical" evidence="4">
    <location>
        <begin position="1127"/>
        <end position="1146"/>
    </location>
</feature>